<keyword evidence="2 7" id="KW-0813">Transport</keyword>
<feature type="transmembrane region" description="Helical" evidence="7">
    <location>
        <begin position="184"/>
        <end position="205"/>
    </location>
</feature>
<feature type="transmembrane region" description="Helical" evidence="7">
    <location>
        <begin position="149"/>
        <end position="172"/>
    </location>
</feature>
<feature type="transmembrane region" description="Helical" evidence="7">
    <location>
        <begin position="440"/>
        <end position="458"/>
    </location>
</feature>
<dbReference type="PANTHER" id="PTHR11101:SF80">
    <property type="entry name" value="PHOSPHATE TRANSPORTER"/>
    <property type="match status" value="1"/>
</dbReference>
<keyword evidence="6 7" id="KW-0472">Membrane</keyword>
<feature type="compositionally biased region" description="Polar residues" evidence="8">
    <location>
        <begin position="312"/>
        <end position="323"/>
    </location>
</feature>
<evidence type="ECO:0000313" key="9">
    <source>
        <dbReference type="EMBL" id="QWU88521.1"/>
    </source>
</evidence>
<keyword evidence="3 7" id="KW-0592">Phosphate transport</keyword>
<name>A0ABX8I5G7_9ASCO</name>
<accession>A0ABX8I5G7</accession>
<feature type="transmembrane region" description="Helical" evidence="7">
    <location>
        <begin position="225"/>
        <end position="244"/>
    </location>
</feature>
<keyword evidence="4 7" id="KW-0812">Transmembrane</keyword>
<keyword evidence="10" id="KW-1185">Reference proteome</keyword>
<comment type="subcellular location">
    <subcellularLocation>
        <location evidence="1 7">Membrane</location>
        <topology evidence="1 7">Multi-pass membrane protein</topology>
    </subcellularLocation>
</comment>
<dbReference type="PANTHER" id="PTHR11101">
    <property type="entry name" value="PHOSPHATE TRANSPORTER"/>
    <property type="match status" value="1"/>
</dbReference>
<feature type="transmembrane region" description="Helical" evidence="7">
    <location>
        <begin position="86"/>
        <end position="106"/>
    </location>
</feature>
<dbReference type="Pfam" id="PF01384">
    <property type="entry name" value="PHO4"/>
    <property type="match status" value="1"/>
</dbReference>
<evidence type="ECO:0000313" key="10">
    <source>
        <dbReference type="Proteomes" id="UP000825434"/>
    </source>
</evidence>
<evidence type="ECO:0000256" key="5">
    <source>
        <dbReference type="ARBA" id="ARBA00022989"/>
    </source>
</evidence>
<feature type="transmembrane region" description="Helical" evidence="7">
    <location>
        <begin position="47"/>
        <end position="66"/>
    </location>
</feature>
<comment type="similarity">
    <text evidence="7">Belongs to the inorganic phosphate transporter (PiT) (TC 2.A.20) family.</text>
</comment>
<dbReference type="EMBL" id="CP076663">
    <property type="protein sequence ID" value="QWU88521.1"/>
    <property type="molecule type" value="Genomic_DNA"/>
</dbReference>
<feature type="transmembrane region" description="Helical" evidence="7">
    <location>
        <begin position="531"/>
        <end position="553"/>
    </location>
</feature>
<evidence type="ECO:0000256" key="8">
    <source>
        <dbReference type="SAM" id="MobiDB-lite"/>
    </source>
</evidence>
<feature type="transmembrane region" description="Helical" evidence="7">
    <location>
        <begin position="394"/>
        <end position="413"/>
    </location>
</feature>
<evidence type="ECO:0000256" key="2">
    <source>
        <dbReference type="ARBA" id="ARBA00022448"/>
    </source>
</evidence>
<comment type="function">
    <text evidence="7">Sodium-phosphate symporter.</text>
</comment>
<reference evidence="9 10" key="1">
    <citation type="submission" date="2021-06" db="EMBL/GenBank/DDBJ databases">
        <title>Candida outbreak in Lebanon.</title>
        <authorList>
            <person name="Finianos M."/>
        </authorList>
    </citation>
    <scope>NUCLEOTIDE SEQUENCE [LARGE SCALE GENOMIC DNA]</scope>
    <source>
        <strain evidence="9">CA3LBN</strain>
    </source>
</reference>
<evidence type="ECO:0000256" key="7">
    <source>
        <dbReference type="RuleBase" id="RU363058"/>
    </source>
</evidence>
<evidence type="ECO:0000256" key="1">
    <source>
        <dbReference type="ARBA" id="ARBA00004141"/>
    </source>
</evidence>
<sequence length="565" mass="61978">MAYHQFDYILAIGIIFAFLDAFNIGANDVANSFSSSVSSRSLKYWQAMILAAICEFLGAVLVGNRVSDTVRKKILSVDAFEDDPTVLMLGMAIALVGSSIWLSIATTIGMPVSTTHSIIGAVIGVGIASRGADHVIWGWEGFAQIVASWFIAPCIAGAFGSIVFLIAKFGVLEIKDERKSIRNALCLIPILVFVTFCVLTMLIVWKGSPNLNLDDLSGGTTVGAIFGVGGVAMVLYMIFIFPVVSRKILHNDWTLKWYDVFRGPVYWFKPLDQIPPMPEGHQITIDYYEGRRIVERAAQDISEADNKENPTKESVNSLDTSSSVEIKEEESTRSKWWKLLKAGPKKWPYLLWLIVSHGFTQDVISIQTNSKGVLAANVKGMHAKSKFYDNRVEYLFSLLQCITACTMSFAHGANDIANASGPLSTVFLVWNDQDITDTPPIWILCFTAAALVIGLWTFGYRIMSVLGNKLILQSPSRGFAIEFGTAITVVMATQLAIPVSTTQCAVGATVFVGLCNKDLKGVNWRMVTWCYLGWFITLPVAGIMSGILMGIIINAPRLGVEYVPQ</sequence>
<evidence type="ECO:0000256" key="4">
    <source>
        <dbReference type="ARBA" id="ARBA00022692"/>
    </source>
</evidence>
<keyword evidence="5 7" id="KW-1133">Transmembrane helix</keyword>
<feature type="compositionally biased region" description="Basic and acidic residues" evidence="8">
    <location>
        <begin position="300"/>
        <end position="311"/>
    </location>
</feature>
<organism evidence="9 10">
    <name type="scientific">Candidozyma haemuli</name>
    <dbReference type="NCBI Taxonomy" id="45357"/>
    <lineage>
        <taxon>Eukaryota</taxon>
        <taxon>Fungi</taxon>
        <taxon>Dikarya</taxon>
        <taxon>Ascomycota</taxon>
        <taxon>Saccharomycotina</taxon>
        <taxon>Pichiomycetes</taxon>
        <taxon>Metschnikowiaceae</taxon>
        <taxon>Candidozyma</taxon>
    </lineage>
</organism>
<feature type="region of interest" description="Disordered" evidence="8">
    <location>
        <begin position="300"/>
        <end position="323"/>
    </location>
</feature>
<proteinExistence type="inferred from homology"/>
<evidence type="ECO:0000256" key="3">
    <source>
        <dbReference type="ARBA" id="ARBA00022592"/>
    </source>
</evidence>
<evidence type="ECO:0000256" key="6">
    <source>
        <dbReference type="ARBA" id="ARBA00023136"/>
    </source>
</evidence>
<protein>
    <recommendedName>
        <fullName evidence="7">Phosphate transporter</fullName>
    </recommendedName>
</protein>
<dbReference type="InterPro" id="IPR001204">
    <property type="entry name" value="Phos_transporter"/>
</dbReference>
<feature type="transmembrane region" description="Helical" evidence="7">
    <location>
        <begin position="6"/>
        <end position="26"/>
    </location>
</feature>
<dbReference type="Proteomes" id="UP000825434">
    <property type="component" value="Chromosome 3"/>
</dbReference>
<gene>
    <name evidence="9" type="ORF">CA3LBN_002829</name>
</gene>